<dbReference type="RefSeq" id="WP_016492736.1">
    <property type="nucleotide sequence ID" value="NC_021499.1"/>
</dbReference>
<dbReference type="InterPro" id="IPR042171">
    <property type="entry name" value="Acyl-CoA_hotdog"/>
</dbReference>
<dbReference type="GO" id="GO:0009062">
    <property type="term" value="P:fatty acid catabolic process"/>
    <property type="evidence" value="ECO:0007669"/>
    <property type="project" value="TreeGrafter"/>
</dbReference>
<evidence type="ECO:0000313" key="6">
    <source>
        <dbReference type="Proteomes" id="UP000015503"/>
    </source>
</evidence>
<dbReference type="PANTHER" id="PTHR11066:SF34">
    <property type="entry name" value="ACYL-COENZYME A THIOESTERASE 8"/>
    <property type="match status" value="1"/>
</dbReference>
<dbReference type="InterPro" id="IPR003703">
    <property type="entry name" value="Acyl_CoA_thio"/>
</dbReference>
<dbReference type="KEGG" id="pre:PCA10_28120"/>
<dbReference type="Pfam" id="PF20789">
    <property type="entry name" value="4HBT_3C"/>
    <property type="match status" value="1"/>
</dbReference>
<evidence type="ECO:0000256" key="1">
    <source>
        <dbReference type="ARBA" id="ARBA00006538"/>
    </source>
</evidence>
<dbReference type="PANTHER" id="PTHR11066">
    <property type="entry name" value="ACYL-COA THIOESTERASE"/>
    <property type="match status" value="1"/>
</dbReference>
<reference evidence="5 6" key="1">
    <citation type="journal article" date="2013" name="Genome Announc.">
        <title>Complete Genome Sequence of the Carbazole Degrader Pseudomonas resinovorans Strain CA10 (NBRC 106553).</title>
        <authorList>
            <person name="Shintani M."/>
            <person name="Hosoyama A."/>
            <person name="Ohji S."/>
            <person name="Tsuchikane K."/>
            <person name="Takarada H."/>
            <person name="Yamazoe A."/>
            <person name="Fujita N."/>
            <person name="Nojiri H."/>
        </authorList>
    </citation>
    <scope>NUCLEOTIDE SEQUENCE [LARGE SCALE GENOMIC DNA]</scope>
    <source>
        <strain evidence="5 6">NBRC 106553</strain>
    </source>
</reference>
<evidence type="ECO:0000259" key="4">
    <source>
        <dbReference type="Pfam" id="PF20789"/>
    </source>
</evidence>
<dbReference type="GO" id="GO:0006637">
    <property type="term" value="P:acyl-CoA metabolic process"/>
    <property type="evidence" value="ECO:0007669"/>
    <property type="project" value="InterPro"/>
</dbReference>
<feature type="domain" description="Acyl-CoA thioesterase-like C-terminal" evidence="4">
    <location>
        <begin position="137"/>
        <end position="283"/>
    </location>
</feature>
<dbReference type="InterPro" id="IPR049450">
    <property type="entry name" value="ACOT8-like_C"/>
</dbReference>
<dbReference type="GO" id="GO:0047617">
    <property type="term" value="F:fatty acyl-CoA hydrolase activity"/>
    <property type="evidence" value="ECO:0007669"/>
    <property type="project" value="InterPro"/>
</dbReference>
<comment type="similarity">
    <text evidence="1">Belongs to the C/M/P thioester hydrolase family.</text>
</comment>
<evidence type="ECO:0000256" key="2">
    <source>
        <dbReference type="ARBA" id="ARBA00022801"/>
    </source>
</evidence>
<evidence type="ECO:0000259" key="3">
    <source>
        <dbReference type="Pfam" id="PF13622"/>
    </source>
</evidence>
<dbReference type="EMBL" id="AP013068">
    <property type="protein sequence ID" value="BAN48544.1"/>
    <property type="molecule type" value="Genomic_DNA"/>
</dbReference>
<gene>
    <name evidence="5" type="ORF">PCA10_28120</name>
</gene>
<dbReference type="Proteomes" id="UP000015503">
    <property type="component" value="Chromosome"/>
</dbReference>
<organism evidence="5 6">
    <name type="scientific">Metapseudomonas resinovorans NBRC 106553</name>
    <dbReference type="NCBI Taxonomy" id="1245471"/>
    <lineage>
        <taxon>Bacteria</taxon>
        <taxon>Pseudomonadati</taxon>
        <taxon>Pseudomonadota</taxon>
        <taxon>Gammaproteobacteria</taxon>
        <taxon>Pseudomonadales</taxon>
        <taxon>Pseudomonadaceae</taxon>
        <taxon>Metapseudomonas</taxon>
    </lineage>
</organism>
<dbReference type="CDD" id="cd03444">
    <property type="entry name" value="Thioesterase_II_repeat1"/>
    <property type="match status" value="1"/>
</dbReference>
<sequence>MTAAAAVRPRNWSQERLAELFVLEREAPGSFLASTHDTNLNGRVFGGQLLGQALAVAQRYSPELMPATLHCLFLQGARTDQPLDYRVTPLQKGKRFTSLHVSGQQGERRIVDAQVTLQAPISGFFHMETATELPGPEQLLSLDVVEDGHWARFVRPFVELRIVEPQHYLRQCAEAPAIAYWLKLRESLPSSPALHAQILAYLSDYWINSAAISYHVPIEQARERLFVSSLNHSLWFHRPIVADDWLLFVCESPSMQRGRGLTQARVFDQSRNLVASIAQDCLVGERE</sequence>
<dbReference type="Pfam" id="PF13622">
    <property type="entry name" value="4HBT_3"/>
    <property type="match status" value="1"/>
</dbReference>
<dbReference type="AlphaFoldDB" id="S6BHH2"/>
<dbReference type="InterPro" id="IPR029069">
    <property type="entry name" value="HotDog_dom_sf"/>
</dbReference>
<name>S6BHH2_METRE</name>
<dbReference type="OrthoDB" id="9781019at2"/>
<dbReference type="InterPro" id="IPR049449">
    <property type="entry name" value="TesB_ACOT8-like_N"/>
</dbReference>
<dbReference type="eggNOG" id="COG1946">
    <property type="taxonomic scope" value="Bacteria"/>
</dbReference>
<dbReference type="Gene3D" id="2.40.160.210">
    <property type="entry name" value="Acyl-CoA thioesterase, double hotdog domain"/>
    <property type="match status" value="1"/>
</dbReference>
<proteinExistence type="inferred from homology"/>
<keyword evidence="2" id="KW-0378">Hydrolase</keyword>
<dbReference type="CDD" id="cd03445">
    <property type="entry name" value="Thioesterase_II_repeat2"/>
    <property type="match status" value="1"/>
</dbReference>
<dbReference type="SUPFAM" id="SSF54637">
    <property type="entry name" value="Thioesterase/thiol ester dehydrase-isomerase"/>
    <property type="match status" value="2"/>
</dbReference>
<evidence type="ECO:0000313" key="5">
    <source>
        <dbReference type="EMBL" id="BAN48544.1"/>
    </source>
</evidence>
<dbReference type="STRING" id="1245471.PCA10_28120"/>
<protein>
    <submittedName>
        <fullName evidence="5">Putative acyl-CoA thioesterase</fullName>
    </submittedName>
</protein>
<keyword evidence="6" id="KW-1185">Reference proteome</keyword>
<accession>S6BHH2</accession>
<feature type="domain" description="Acyl-CoA thioesterase-like N-terminal HotDog" evidence="3">
    <location>
        <begin position="42"/>
        <end position="117"/>
    </location>
</feature>
<dbReference type="PATRIC" id="fig|1245471.3.peg.2848"/>
<dbReference type="HOGENOM" id="CLU_032690_0_1_6"/>